<evidence type="ECO:0000313" key="2">
    <source>
        <dbReference type="EMBL" id="GLQ73507.1"/>
    </source>
</evidence>
<keyword evidence="1" id="KW-0472">Membrane</keyword>
<feature type="transmembrane region" description="Helical" evidence="1">
    <location>
        <begin position="7"/>
        <end position="25"/>
    </location>
</feature>
<dbReference type="EMBL" id="BSNX01000032">
    <property type="protein sequence ID" value="GLQ73507.1"/>
    <property type="molecule type" value="Genomic_DNA"/>
</dbReference>
<accession>A0AAV5NSA1</accession>
<evidence type="ECO:0000313" key="3">
    <source>
        <dbReference type="Proteomes" id="UP001156690"/>
    </source>
</evidence>
<feature type="transmembrane region" description="Helical" evidence="1">
    <location>
        <begin position="31"/>
        <end position="48"/>
    </location>
</feature>
<dbReference type="RefSeq" id="WP_126606961.1">
    <property type="nucleotide sequence ID" value="NZ_AP025144.1"/>
</dbReference>
<proteinExistence type="predicted"/>
<dbReference type="Proteomes" id="UP001156690">
    <property type="component" value="Unassembled WGS sequence"/>
</dbReference>
<organism evidence="2 3">
    <name type="scientific">Vibrio penaeicida</name>
    <dbReference type="NCBI Taxonomy" id="104609"/>
    <lineage>
        <taxon>Bacteria</taxon>
        <taxon>Pseudomonadati</taxon>
        <taxon>Pseudomonadota</taxon>
        <taxon>Gammaproteobacteria</taxon>
        <taxon>Vibrionales</taxon>
        <taxon>Vibrionaceae</taxon>
        <taxon>Vibrio</taxon>
    </lineage>
</organism>
<name>A0AAV5NSA1_9VIBR</name>
<protein>
    <submittedName>
        <fullName evidence="2">Uncharacterized protein</fullName>
    </submittedName>
</protein>
<sequence length="60" mass="6909">MSQFINLFRKLAAFIAVAIAFAFVYGKIPEAQEMLALNALIIFAVIAYKRKRVYRDKKAR</sequence>
<keyword evidence="1" id="KW-0812">Transmembrane</keyword>
<keyword evidence="1" id="KW-1133">Transmembrane helix</keyword>
<dbReference type="AlphaFoldDB" id="A0AAV5NSA1"/>
<gene>
    <name evidence="2" type="ORF">GCM10007932_28670</name>
</gene>
<comment type="caution">
    <text evidence="2">The sequence shown here is derived from an EMBL/GenBank/DDBJ whole genome shotgun (WGS) entry which is preliminary data.</text>
</comment>
<keyword evidence="3" id="KW-1185">Reference proteome</keyword>
<evidence type="ECO:0000256" key="1">
    <source>
        <dbReference type="SAM" id="Phobius"/>
    </source>
</evidence>
<reference evidence="3" key="1">
    <citation type="journal article" date="2019" name="Int. J. Syst. Evol. Microbiol.">
        <title>The Global Catalogue of Microorganisms (GCM) 10K type strain sequencing project: providing services to taxonomists for standard genome sequencing and annotation.</title>
        <authorList>
            <consortium name="The Broad Institute Genomics Platform"/>
            <consortium name="The Broad Institute Genome Sequencing Center for Infectious Disease"/>
            <person name="Wu L."/>
            <person name="Ma J."/>
        </authorList>
    </citation>
    <scope>NUCLEOTIDE SEQUENCE [LARGE SCALE GENOMIC DNA]</scope>
    <source>
        <strain evidence="3">NBRC 15640</strain>
    </source>
</reference>